<dbReference type="GO" id="GO:0005507">
    <property type="term" value="F:copper ion binding"/>
    <property type="evidence" value="ECO:0007669"/>
    <property type="project" value="InterPro"/>
</dbReference>
<feature type="domain" description="Plastocyanin-like" evidence="17">
    <location>
        <begin position="461"/>
        <end position="599"/>
    </location>
</feature>
<evidence type="ECO:0000256" key="8">
    <source>
        <dbReference type="ARBA" id="ARBA00022723"/>
    </source>
</evidence>
<evidence type="ECO:0000256" key="1">
    <source>
        <dbReference type="ARBA" id="ARBA00000349"/>
    </source>
</evidence>
<dbReference type="AlphaFoldDB" id="A0A3L6PLT6"/>
<dbReference type="PROSITE" id="PS00080">
    <property type="entry name" value="MULTICOPPER_OXIDASE2"/>
    <property type="match status" value="1"/>
</dbReference>
<comment type="function">
    <text evidence="2 13">Lignin degradation and detoxification of lignin-derived products.</text>
</comment>
<dbReference type="InterPro" id="IPR034288">
    <property type="entry name" value="CuRO_1_LCC"/>
</dbReference>
<keyword evidence="12 13" id="KW-0439">Lignin degradation</keyword>
<name>A0A3L6PLT6_PANMI</name>
<dbReference type="EC" id="1.10.3.2" evidence="5 13"/>
<keyword evidence="15" id="KW-0732">Signal</keyword>
<dbReference type="InterPro" id="IPR011707">
    <property type="entry name" value="Cu-oxidase-like_N"/>
</dbReference>
<protein>
    <recommendedName>
        <fullName evidence="5 13">Laccase</fullName>
        <ecNumber evidence="5 13">1.10.3.2</ecNumber>
    </recommendedName>
    <alternativeName>
        <fullName evidence="13">Benzenediol:oxygen oxidoreductase</fullName>
    </alternativeName>
    <alternativeName>
        <fullName evidence="13">Diphenol oxidase</fullName>
    </alternativeName>
    <alternativeName>
        <fullName evidence="13">Urishiol oxidase</fullName>
    </alternativeName>
</protein>
<evidence type="ECO:0000256" key="15">
    <source>
        <dbReference type="SAM" id="SignalP"/>
    </source>
</evidence>
<accession>A0A3L6PLT6</accession>
<dbReference type="CDD" id="cd13849">
    <property type="entry name" value="CuRO_1_LCC_plant"/>
    <property type="match status" value="1"/>
</dbReference>
<dbReference type="NCBIfam" id="TIGR03389">
    <property type="entry name" value="laccase"/>
    <property type="match status" value="1"/>
</dbReference>
<proteinExistence type="inferred from homology"/>
<dbReference type="Proteomes" id="UP000275267">
    <property type="component" value="Unassembled WGS sequence"/>
</dbReference>
<evidence type="ECO:0000256" key="14">
    <source>
        <dbReference type="SAM" id="MobiDB-lite"/>
    </source>
</evidence>
<feature type="domain" description="Plastocyanin-like" evidence="18">
    <location>
        <begin position="47"/>
        <end position="160"/>
    </location>
</feature>
<dbReference type="Gene3D" id="2.60.40.420">
    <property type="entry name" value="Cupredoxins - blue copper proteins"/>
    <property type="match status" value="3"/>
</dbReference>
<dbReference type="EMBL" id="PQIB02000017">
    <property type="protein sequence ID" value="RLM58608.1"/>
    <property type="molecule type" value="Genomic_DNA"/>
</dbReference>
<evidence type="ECO:0000256" key="5">
    <source>
        <dbReference type="ARBA" id="ARBA00012297"/>
    </source>
</evidence>
<dbReference type="OrthoDB" id="590181at2759"/>
<evidence type="ECO:0000259" key="17">
    <source>
        <dbReference type="Pfam" id="PF07731"/>
    </source>
</evidence>
<dbReference type="InterPro" id="IPR033138">
    <property type="entry name" value="Cu_oxidase_CS"/>
</dbReference>
<dbReference type="PANTHER" id="PTHR11709:SF512">
    <property type="entry name" value="LACCASE"/>
    <property type="match status" value="1"/>
</dbReference>
<evidence type="ECO:0000256" key="6">
    <source>
        <dbReference type="ARBA" id="ARBA00022523"/>
    </source>
</evidence>
<keyword evidence="20" id="KW-1185">Reference proteome</keyword>
<evidence type="ECO:0000256" key="12">
    <source>
        <dbReference type="ARBA" id="ARBA00023185"/>
    </source>
</evidence>
<comment type="cofactor">
    <cofactor evidence="13">
        <name>Cu cation</name>
        <dbReference type="ChEBI" id="CHEBI:23378"/>
    </cofactor>
    <text evidence="13">Binds 4 Cu cations per monomer.</text>
</comment>
<evidence type="ECO:0000313" key="19">
    <source>
        <dbReference type="EMBL" id="RLM58608.1"/>
    </source>
</evidence>
<dbReference type="GO" id="GO:0046274">
    <property type="term" value="P:lignin catabolic process"/>
    <property type="evidence" value="ECO:0007669"/>
    <property type="project" value="UniProtKB-KW"/>
</dbReference>
<dbReference type="InterPro" id="IPR008972">
    <property type="entry name" value="Cupredoxin"/>
</dbReference>
<evidence type="ECO:0000256" key="4">
    <source>
        <dbReference type="ARBA" id="ARBA00010609"/>
    </source>
</evidence>
<dbReference type="CDD" id="cd13875">
    <property type="entry name" value="CuRO_2_LCC_plant"/>
    <property type="match status" value="1"/>
</dbReference>
<dbReference type="InterPro" id="IPR034285">
    <property type="entry name" value="CuRO_2_LCC"/>
</dbReference>
<evidence type="ECO:0000313" key="20">
    <source>
        <dbReference type="Proteomes" id="UP000275267"/>
    </source>
</evidence>
<dbReference type="InterPro" id="IPR011706">
    <property type="entry name" value="Cu-oxidase_C"/>
</dbReference>
<dbReference type="InterPro" id="IPR045087">
    <property type="entry name" value="Cu-oxidase_fam"/>
</dbReference>
<dbReference type="Pfam" id="PF00394">
    <property type="entry name" value="Cu-oxidase"/>
    <property type="match status" value="1"/>
</dbReference>
<keyword evidence="8 13" id="KW-0479">Metal-binding</keyword>
<feature type="signal peptide" evidence="15">
    <location>
        <begin position="1"/>
        <end position="38"/>
    </location>
</feature>
<dbReference type="Pfam" id="PF07731">
    <property type="entry name" value="Cu-oxidase_2"/>
    <property type="match status" value="1"/>
</dbReference>
<evidence type="ECO:0000256" key="11">
    <source>
        <dbReference type="ARBA" id="ARBA00023008"/>
    </source>
</evidence>
<feature type="chain" id="PRO_5018041934" description="Laccase" evidence="15">
    <location>
        <begin position="39"/>
        <end position="638"/>
    </location>
</feature>
<feature type="region of interest" description="Disordered" evidence="14">
    <location>
        <begin position="330"/>
        <end position="359"/>
    </location>
</feature>
<dbReference type="Pfam" id="PF07732">
    <property type="entry name" value="Cu-oxidase_3"/>
    <property type="match status" value="1"/>
</dbReference>
<keyword evidence="7 13" id="KW-0964">Secreted</keyword>
<dbReference type="SUPFAM" id="SSF49503">
    <property type="entry name" value="Cupredoxins"/>
    <property type="match status" value="3"/>
</dbReference>
<feature type="domain" description="Plastocyanin-like" evidence="16">
    <location>
        <begin position="174"/>
        <end position="307"/>
    </location>
</feature>
<keyword evidence="9 13" id="KW-0677">Repeat</keyword>
<evidence type="ECO:0000256" key="10">
    <source>
        <dbReference type="ARBA" id="ARBA00023002"/>
    </source>
</evidence>
<comment type="caution">
    <text evidence="19">The sequence shown here is derived from an EMBL/GenBank/DDBJ whole genome shotgun (WGS) entry which is preliminary data.</text>
</comment>
<evidence type="ECO:0000259" key="16">
    <source>
        <dbReference type="Pfam" id="PF00394"/>
    </source>
</evidence>
<gene>
    <name evidence="19" type="ORF">C2845_PM18G11810</name>
</gene>
<evidence type="ECO:0000259" key="18">
    <source>
        <dbReference type="Pfam" id="PF07732"/>
    </source>
</evidence>
<keyword evidence="11 13" id="KW-0186">Copper</keyword>
<evidence type="ECO:0000256" key="7">
    <source>
        <dbReference type="ARBA" id="ARBA00022525"/>
    </source>
</evidence>
<evidence type="ECO:0000256" key="2">
    <source>
        <dbReference type="ARBA" id="ARBA00002075"/>
    </source>
</evidence>
<evidence type="ECO:0000256" key="13">
    <source>
        <dbReference type="RuleBase" id="RU361119"/>
    </source>
</evidence>
<dbReference type="PROSITE" id="PS00079">
    <property type="entry name" value="MULTICOPPER_OXIDASE1"/>
    <property type="match status" value="1"/>
</dbReference>
<dbReference type="InterPro" id="IPR017761">
    <property type="entry name" value="Laccase"/>
</dbReference>
<comment type="similarity">
    <text evidence="4 13">Belongs to the multicopper oxidase family.</text>
</comment>
<comment type="catalytic activity">
    <reaction evidence="1 13">
        <text>4 hydroquinone + O2 = 4 benzosemiquinone + 2 H2O</text>
        <dbReference type="Rhea" id="RHEA:11276"/>
        <dbReference type="ChEBI" id="CHEBI:15377"/>
        <dbReference type="ChEBI" id="CHEBI:15379"/>
        <dbReference type="ChEBI" id="CHEBI:17594"/>
        <dbReference type="ChEBI" id="CHEBI:17977"/>
        <dbReference type="EC" id="1.10.3.2"/>
    </reaction>
</comment>
<feature type="compositionally biased region" description="Low complexity" evidence="14">
    <location>
        <begin position="332"/>
        <end position="341"/>
    </location>
</feature>
<comment type="subcellular location">
    <subcellularLocation>
        <location evidence="3 13">Secreted</location>
        <location evidence="3 13">Extracellular space</location>
        <location evidence="3 13">Apoplast</location>
    </subcellularLocation>
</comment>
<organism evidence="19 20">
    <name type="scientific">Panicum miliaceum</name>
    <name type="common">Proso millet</name>
    <name type="synonym">Broomcorn millet</name>
    <dbReference type="NCBI Taxonomy" id="4540"/>
    <lineage>
        <taxon>Eukaryota</taxon>
        <taxon>Viridiplantae</taxon>
        <taxon>Streptophyta</taxon>
        <taxon>Embryophyta</taxon>
        <taxon>Tracheophyta</taxon>
        <taxon>Spermatophyta</taxon>
        <taxon>Magnoliopsida</taxon>
        <taxon>Liliopsida</taxon>
        <taxon>Poales</taxon>
        <taxon>Poaceae</taxon>
        <taxon>PACMAD clade</taxon>
        <taxon>Panicoideae</taxon>
        <taxon>Panicodae</taxon>
        <taxon>Paniceae</taxon>
        <taxon>Panicinae</taxon>
        <taxon>Panicum</taxon>
        <taxon>Panicum sect. Panicum</taxon>
    </lineage>
</organism>
<dbReference type="PANTHER" id="PTHR11709">
    <property type="entry name" value="MULTI-COPPER OXIDASE"/>
    <property type="match status" value="1"/>
</dbReference>
<sequence length="638" mass="70217">MASVEGRIRSLPNAAAAAMALAVAIVFLFSAAAPLASAESVEHTFVVSQTKMTRLCKETLVTVVNGQLPGPTIEVTDGDSVTVHVVNRSPYNITIHWHGVKQFRNGWFDGVPMITQCPIMPNKNFTYRFNVVRQEGTLWWHAHVPGLRATLHGAFIIRPRHGAELYPFPKPHREVPVIIGDWWEKDLAEVARNMTKNIFTAYASASTVNGLVGDLFNCSGVAKEGYVLDVEPGKTYLLRIINAGLFSEFYLKIAGHKFTVVAADANYVSPFTTDVIAIAPGETVDALLIADAPPGRYYMVALPNQAPLPDTQTPEYATRGMVQYKVSQGPCSGTTSVSSSRGTEEEGCRGPSSGDVPIVPEMPDIHDTITSFYFHSNLTSLRHHARLLVQRRVDERMFIVLGLGTICKQGHKFCKRGDSNEDILVATMNNVSFQPPAVTSTPLLEAHYYHTGPCGKMQDLPKMPPKLFNFTDEALIPFGPKEMRLEPTYKATLVRRFQHGAVVEIVFQSTAMLQGDSNPMHLHGHDMVVLAQGLGNYDPAKDGARYNHVNPPVKNTVLVPNLGWVAVRFVANNPGVWFMHCHYEFHLSMGMAAVFIVEDGPIMDTSLPPPPVNFPTCGHDIDLMPKISTSILRKVKPS</sequence>
<evidence type="ECO:0000256" key="3">
    <source>
        <dbReference type="ARBA" id="ARBA00004271"/>
    </source>
</evidence>
<evidence type="ECO:0000256" key="9">
    <source>
        <dbReference type="ARBA" id="ARBA00022737"/>
    </source>
</evidence>
<dbReference type="STRING" id="4540.A0A3L6PLT6"/>
<reference evidence="20" key="1">
    <citation type="journal article" date="2019" name="Nat. Commun.">
        <title>The genome of broomcorn millet.</title>
        <authorList>
            <person name="Zou C."/>
            <person name="Miki D."/>
            <person name="Li D."/>
            <person name="Tang Q."/>
            <person name="Xiao L."/>
            <person name="Rajput S."/>
            <person name="Deng P."/>
            <person name="Jia W."/>
            <person name="Huang R."/>
            <person name="Zhang M."/>
            <person name="Sun Y."/>
            <person name="Hu J."/>
            <person name="Fu X."/>
            <person name="Schnable P.S."/>
            <person name="Li F."/>
            <person name="Zhang H."/>
            <person name="Feng B."/>
            <person name="Zhu X."/>
            <person name="Liu R."/>
            <person name="Schnable J.C."/>
            <person name="Zhu J.-K."/>
            <person name="Zhang H."/>
        </authorList>
    </citation>
    <scope>NUCLEOTIDE SEQUENCE [LARGE SCALE GENOMIC DNA]</scope>
</reference>
<dbReference type="InterPro" id="IPR001117">
    <property type="entry name" value="Cu-oxidase_2nd"/>
</dbReference>
<keyword evidence="6 13" id="KW-0052">Apoplast</keyword>
<dbReference type="GO" id="GO:0052716">
    <property type="term" value="F:hydroquinone:oxygen oxidoreductase activity"/>
    <property type="evidence" value="ECO:0007669"/>
    <property type="project" value="UniProtKB-EC"/>
</dbReference>
<keyword evidence="10 13" id="KW-0560">Oxidoreductase</keyword>
<dbReference type="InterPro" id="IPR002355">
    <property type="entry name" value="Cu_oxidase_Cu_BS"/>
</dbReference>
<dbReference type="GO" id="GO:0048046">
    <property type="term" value="C:apoplast"/>
    <property type="evidence" value="ECO:0007669"/>
    <property type="project" value="UniProtKB-SubCell"/>
</dbReference>